<dbReference type="AlphaFoldDB" id="S9SDZ1"/>
<accession>S9SDZ1</accession>
<comment type="caution">
    <text evidence="2">The sequence shown here is derived from an EMBL/GenBank/DDBJ whole genome shotgun (WGS) entry which is preliminary data.</text>
</comment>
<dbReference type="STRING" id="1316936.K678_03497"/>
<evidence type="ECO:0000313" key="3">
    <source>
        <dbReference type="Proteomes" id="UP000015350"/>
    </source>
</evidence>
<dbReference type="Proteomes" id="UP000015350">
    <property type="component" value="Unassembled WGS sequence"/>
</dbReference>
<proteinExistence type="predicted"/>
<evidence type="ECO:0000313" key="2">
    <source>
        <dbReference type="EMBL" id="EPY02954.1"/>
    </source>
</evidence>
<dbReference type="EMBL" id="AQPH01000007">
    <property type="protein sequence ID" value="EPY02954.1"/>
    <property type="molecule type" value="Genomic_DNA"/>
</dbReference>
<reference evidence="2 3" key="1">
    <citation type="submission" date="2013-04" db="EMBL/GenBank/DDBJ databases">
        <authorList>
            <person name="Kuznetsov B."/>
            <person name="Ivanovsky R."/>
        </authorList>
    </citation>
    <scope>NUCLEOTIDE SEQUENCE [LARGE SCALE GENOMIC DNA]</scope>
    <source>
        <strain evidence="2 3">MGU-K5</strain>
    </source>
</reference>
<gene>
    <name evidence="2" type="ORF">K678_03497</name>
</gene>
<organism evidence="2 3">
    <name type="scientific">Magnetospirillum fulvum MGU-K5</name>
    <dbReference type="NCBI Taxonomy" id="1316936"/>
    <lineage>
        <taxon>Bacteria</taxon>
        <taxon>Pseudomonadati</taxon>
        <taxon>Pseudomonadota</taxon>
        <taxon>Alphaproteobacteria</taxon>
        <taxon>Rhodospirillales</taxon>
        <taxon>Rhodospirillaceae</taxon>
        <taxon>Magnetospirillum</taxon>
    </lineage>
</organism>
<sequence length="61" mass="6842">MDVLTDPGPQTYERTSEANHQGFADATNGEPLFLDADPEYAAGWWSFHRQKDAISQFLNAI</sequence>
<feature type="region of interest" description="Disordered" evidence="1">
    <location>
        <begin position="1"/>
        <end position="26"/>
    </location>
</feature>
<dbReference type="RefSeq" id="WP_021131079.1">
    <property type="nucleotide sequence ID" value="NZ_AQPH01000007.1"/>
</dbReference>
<evidence type="ECO:0000256" key="1">
    <source>
        <dbReference type="SAM" id="MobiDB-lite"/>
    </source>
</evidence>
<name>S9SDZ1_MAGFU</name>
<protein>
    <submittedName>
        <fullName evidence="2">Uncharacterized protein</fullName>
    </submittedName>
</protein>